<dbReference type="Pfam" id="PF18564">
    <property type="entry name" value="Glyco_hydro_5_C"/>
    <property type="match status" value="1"/>
</dbReference>
<feature type="compositionally biased region" description="Low complexity" evidence="4">
    <location>
        <begin position="808"/>
        <end position="835"/>
    </location>
</feature>
<evidence type="ECO:0000259" key="5">
    <source>
        <dbReference type="Pfam" id="PF00150"/>
    </source>
</evidence>
<dbReference type="Proteomes" id="UP000398389">
    <property type="component" value="Unassembled WGS sequence"/>
</dbReference>
<feature type="region of interest" description="Disordered" evidence="4">
    <location>
        <begin position="790"/>
        <end position="906"/>
    </location>
</feature>
<feature type="compositionally biased region" description="Low complexity" evidence="4">
    <location>
        <begin position="1220"/>
        <end position="1229"/>
    </location>
</feature>
<evidence type="ECO:0000256" key="3">
    <source>
        <dbReference type="ARBA" id="ARBA00023295"/>
    </source>
</evidence>
<keyword evidence="2" id="KW-0378">Hydrolase</keyword>
<organism evidence="7 8">
    <name type="scientific">Magnusiomyces paraingens</name>
    <dbReference type="NCBI Taxonomy" id="2606893"/>
    <lineage>
        <taxon>Eukaryota</taxon>
        <taxon>Fungi</taxon>
        <taxon>Dikarya</taxon>
        <taxon>Ascomycota</taxon>
        <taxon>Saccharomycotina</taxon>
        <taxon>Dipodascomycetes</taxon>
        <taxon>Dipodascales</taxon>
        <taxon>Dipodascaceae</taxon>
        <taxon>Magnusiomyces</taxon>
    </lineage>
</organism>
<comment type="similarity">
    <text evidence="1">Belongs to the glycosyl hydrolase 5 (cellulase A) family.</text>
</comment>
<evidence type="ECO:0008006" key="9">
    <source>
        <dbReference type="Google" id="ProtNLM"/>
    </source>
</evidence>
<evidence type="ECO:0000256" key="1">
    <source>
        <dbReference type="ARBA" id="ARBA00005641"/>
    </source>
</evidence>
<dbReference type="EMBL" id="CABVLU010000001">
    <property type="protein sequence ID" value="VVT45565.1"/>
    <property type="molecule type" value="Genomic_DNA"/>
</dbReference>
<dbReference type="GO" id="GO:0000272">
    <property type="term" value="P:polysaccharide catabolic process"/>
    <property type="evidence" value="ECO:0007669"/>
    <property type="project" value="InterPro"/>
</dbReference>
<feature type="compositionally biased region" description="Polar residues" evidence="4">
    <location>
        <begin position="1201"/>
        <end position="1210"/>
    </location>
</feature>
<protein>
    <recommendedName>
        <fullName evidence="9">Glycoside hydrolase family 5 domain-containing protein</fullName>
    </recommendedName>
</protein>
<dbReference type="GO" id="GO:0050295">
    <property type="term" value="F:steryl-beta-glucosidase activity"/>
    <property type="evidence" value="ECO:0007669"/>
    <property type="project" value="TreeGrafter"/>
</dbReference>
<evidence type="ECO:0000313" key="7">
    <source>
        <dbReference type="EMBL" id="VVT45565.1"/>
    </source>
</evidence>
<dbReference type="FunFam" id="3.20.20.80:FF:000174">
    <property type="entry name" value="YIR007W-like protein"/>
    <property type="match status" value="1"/>
</dbReference>
<accession>A0A5E8B276</accession>
<dbReference type="GeneID" id="43579616"/>
<evidence type="ECO:0000313" key="8">
    <source>
        <dbReference type="Proteomes" id="UP000398389"/>
    </source>
</evidence>
<dbReference type="GO" id="GO:1904462">
    <property type="term" value="P:ergosteryl 3-beta-D-glucoside catabolic process"/>
    <property type="evidence" value="ECO:0007669"/>
    <property type="project" value="TreeGrafter"/>
</dbReference>
<feature type="compositionally biased region" description="Acidic residues" evidence="4">
    <location>
        <begin position="1078"/>
        <end position="1097"/>
    </location>
</feature>
<keyword evidence="3" id="KW-0326">Glycosidase</keyword>
<feature type="compositionally biased region" description="Basic residues" evidence="4">
    <location>
        <begin position="708"/>
        <end position="723"/>
    </location>
</feature>
<name>A0A5E8B276_9ASCO</name>
<feature type="domain" description="Glycoside hydrolase family 5 C-terminal" evidence="6">
    <location>
        <begin position="1101"/>
        <end position="1171"/>
    </location>
</feature>
<dbReference type="OrthoDB" id="9971853at2759"/>
<dbReference type="RefSeq" id="XP_031851407.1">
    <property type="nucleotide sequence ID" value="XM_031995516.1"/>
</dbReference>
<dbReference type="InterPro" id="IPR017853">
    <property type="entry name" value="GH"/>
</dbReference>
<feature type="region of interest" description="Disordered" evidence="4">
    <location>
        <begin position="620"/>
        <end position="651"/>
    </location>
</feature>
<dbReference type="InterPro" id="IPR001547">
    <property type="entry name" value="Glyco_hydro_5"/>
</dbReference>
<feature type="compositionally biased region" description="Low complexity" evidence="4">
    <location>
        <begin position="1247"/>
        <end position="1272"/>
    </location>
</feature>
<dbReference type="InterPro" id="IPR052066">
    <property type="entry name" value="Glycosphingolipid_Hydrolases"/>
</dbReference>
<feature type="domain" description="Glycoside hydrolase family 5" evidence="5">
    <location>
        <begin position="81"/>
        <end position="143"/>
    </location>
</feature>
<proteinExistence type="inferred from homology"/>
<feature type="compositionally biased region" description="Basic residues" evidence="4">
    <location>
        <begin position="689"/>
        <end position="700"/>
    </location>
</feature>
<dbReference type="SUPFAM" id="SSF51445">
    <property type="entry name" value="(Trans)glycosidases"/>
    <property type="match status" value="2"/>
</dbReference>
<keyword evidence="8" id="KW-1185">Reference proteome</keyword>
<sequence>MAEFITYPDIVNASKTVTTSQGCFVDGLGRQIVLRGINFAGDAKMPTRPKYTPSHAPDDDEFYDGDAVSFVGSPFALDEVDEHLDRLRAWGFNTLRYIFTWEALEHQGPGIYDEEFIEYTIAMLYKIRAKGFRVIMDPHQDVWARYCGGSGAPMWTLYAAGLDPAMFRQTQAAILESHFANPDRERPKMLWSSNYTRLACATMFTLFFGGRDFAPKCTLNGQNIQNYLQDHFINAVCYLAHRIHKYHPQLTRGNSTILGWESINEPGEGYLGIRNICSIPKHQQVKLFHAPTAAQAMALGSGYAQDSIAHFAFTTMGPRQTGTDRIDPGGVSAWLTPERAKEIDSHYGWTRGSEWTVGECIWKLHGVWDLYKGAPVVKQSHYFSHDKMGKRLNTKRFVNANFTEHWLDYSRALRKIINADTLLFLQPPVLVEPPELLARGLVDKYTVYTPHYYDGLTLMQKHWNTKFNVDALGVLRSRYRNPPVMAVRLGERNIRSCFAQQLLEMKREGVDALGPDVPMFMSEIGIPYDLDNKQAYRTGDFSAQTRALDANHFALERAGLSYSLWVYSGRNTNKYGDGWNGEDLSVWSRDKVVGGEVYNGVTHCPASVAEVYEDGAKTPVVAGTEAETTTAIEPSRSRDSSKTSSLTRRASTQIFRRASAVLLPTSTPIKGFKGPLTAESNFPLYREQHHKNKHKHKHDHKVAEPNHKEKHKNKNKKKKKKKKEKVENDEEKNNKNKHHHHHKMIFVAADAVPSSGTRTPDTPGLPLALQKDQVHAELEAQAVQHRVAEHDAVKTPTSGHNSPPTPGSIRRSATAISESSSVSSSASNASVMSTSVLEMRSPRRSPRDRSPIRSVHSAGSSAASSFIESAESDDYDDGSSSGNEDGEGVVGGPSTSNSSVQSSVTGSFKTALEDVTGLATDPETDLDDETELDQMSAKQAFHDPCDYLEGARAPEAFIRPYPVAVAGRLCAYGFDMKGGVLTVRVEGSAQTVPSSAVRGLAAKLAREARHQDTPPDKRAEIVGMLRKHARAERKALRKAERQEEQAARLRERETKVLLRAAASSGSVPAHEFLQGNDHEEDNEDDLEEELEDDDEDDESVFDYFSTQDEATTDAQFAASPYNSLHLVPTVIFLPTFHFPCAGTAVAVSAGLWRVDRANQLLYWWHLGGPQELEVRGVGVDRTTYIVNSVAALRLRDRAASQGPNGRNMTQGIPGAWTVPQQQQQQQQQQSVPPGSAGSRERPVTTREPSSASVEPSAASKSRSALSQSRSRSNVQPADSGYDGSAPSCTVS</sequence>
<gene>
    <name evidence="7" type="ORF">SAPINGB_P000793</name>
</gene>
<feature type="region of interest" description="Disordered" evidence="4">
    <location>
        <begin position="1197"/>
        <end position="1291"/>
    </location>
</feature>
<dbReference type="Gene3D" id="3.20.20.80">
    <property type="entry name" value="Glycosidases"/>
    <property type="match status" value="2"/>
</dbReference>
<feature type="region of interest" description="Disordered" evidence="4">
    <location>
        <begin position="1060"/>
        <end position="1097"/>
    </location>
</feature>
<evidence type="ECO:0000256" key="4">
    <source>
        <dbReference type="SAM" id="MobiDB-lite"/>
    </source>
</evidence>
<evidence type="ECO:0000259" key="6">
    <source>
        <dbReference type="Pfam" id="PF18564"/>
    </source>
</evidence>
<feature type="compositionally biased region" description="Low complexity" evidence="4">
    <location>
        <begin position="892"/>
        <end position="906"/>
    </location>
</feature>
<evidence type="ECO:0000256" key="2">
    <source>
        <dbReference type="ARBA" id="ARBA00022801"/>
    </source>
</evidence>
<reference evidence="7 8" key="1">
    <citation type="submission" date="2019-09" db="EMBL/GenBank/DDBJ databases">
        <authorList>
            <person name="Brejova B."/>
        </authorList>
    </citation>
    <scope>NUCLEOTIDE SEQUENCE [LARGE SCALE GENOMIC DNA]</scope>
</reference>
<dbReference type="PANTHER" id="PTHR31308:SF5">
    <property type="entry name" value="ERGOSTERYL-BETA-GLUCOSIDASE"/>
    <property type="match status" value="1"/>
</dbReference>
<feature type="compositionally biased region" description="Low complexity" evidence="4">
    <location>
        <begin position="852"/>
        <end position="869"/>
    </location>
</feature>
<feature type="region of interest" description="Disordered" evidence="4">
    <location>
        <begin position="689"/>
        <end position="742"/>
    </location>
</feature>
<dbReference type="PANTHER" id="PTHR31308">
    <property type="match status" value="1"/>
</dbReference>
<dbReference type="InterPro" id="IPR041036">
    <property type="entry name" value="GH5_C"/>
</dbReference>
<dbReference type="Pfam" id="PF00150">
    <property type="entry name" value="Cellulase"/>
    <property type="match status" value="1"/>
</dbReference>